<dbReference type="Pfam" id="PF00179">
    <property type="entry name" value="UQ_con"/>
    <property type="match status" value="1"/>
</dbReference>
<dbReference type="PROSITE" id="PS50181">
    <property type="entry name" value="FBOX"/>
    <property type="match status" value="1"/>
</dbReference>
<gene>
    <name evidence="3" type="ORF">DSTB1V02_LOCUS14533</name>
</gene>
<dbReference type="EMBL" id="CAJPEV010012705">
    <property type="protein sequence ID" value="CAG0906561.1"/>
    <property type="molecule type" value="Genomic_DNA"/>
</dbReference>
<dbReference type="Gene3D" id="3.10.110.10">
    <property type="entry name" value="Ubiquitin Conjugating Enzyme"/>
    <property type="match status" value="1"/>
</dbReference>
<name>A0A7R9FTX2_9CRUS</name>
<reference evidence="3" key="1">
    <citation type="submission" date="2020-11" db="EMBL/GenBank/DDBJ databases">
        <authorList>
            <person name="Tran Van P."/>
        </authorList>
    </citation>
    <scope>NUCLEOTIDE SEQUENCE</scope>
</reference>
<dbReference type="InterPro" id="IPR050113">
    <property type="entry name" value="Ub_conjugating_enzyme"/>
</dbReference>
<evidence type="ECO:0000259" key="2">
    <source>
        <dbReference type="PROSITE" id="PS50181"/>
    </source>
</evidence>
<sequence>MLFRSTFSRVASPTARSEDKVSSDLIGILSDELLGKIFSRLDDVSLACASLVCRRWSDILSKEERESEWHRNTHGRWPLFLSSPRPMPCGEMDVCLRRDFPWRRAYTSLVLSAPCIYCLYQNELKQSGDETIAWTSDVPVYREMPFYRQRLYNEGRTLSQDPPEGIRAQALDSSLQHWQASIAGPPGSPYEGGRFYLSLWFPAAYPCKPPLVRFLTKVFHPNVSRHGDIGIDILQQNWSSALDLSKILVSIQSLFTDPYCYVSAFRA</sequence>
<dbReference type="CDD" id="cd09917">
    <property type="entry name" value="F-box_SF"/>
    <property type="match status" value="1"/>
</dbReference>
<dbReference type="PANTHER" id="PTHR24067">
    <property type="entry name" value="UBIQUITIN-CONJUGATING ENZYME E2"/>
    <property type="match status" value="1"/>
</dbReference>
<dbReference type="Proteomes" id="UP000677054">
    <property type="component" value="Unassembled WGS sequence"/>
</dbReference>
<dbReference type="SMART" id="SM00256">
    <property type="entry name" value="FBOX"/>
    <property type="match status" value="1"/>
</dbReference>
<dbReference type="SUPFAM" id="SSF54495">
    <property type="entry name" value="UBC-like"/>
    <property type="match status" value="1"/>
</dbReference>
<feature type="domain" description="F-box" evidence="2">
    <location>
        <begin position="23"/>
        <end position="72"/>
    </location>
</feature>
<protein>
    <recommendedName>
        <fullName evidence="5">Ubiquitin-conjugating enzyme</fullName>
    </recommendedName>
</protein>
<accession>A0A7R9FTX2</accession>
<dbReference type="Pfam" id="PF12937">
    <property type="entry name" value="F-box-like"/>
    <property type="match status" value="1"/>
</dbReference>
<evidence type="ECO:0000259" key="1">
    <source>
        <dbReference type="PROSITE" id="PS50127"/>
    </source>
</evidence>
<dbReference type="PROSITE" id="PS50127">
    <property type="entry name" value="UBC_2"/>
    <property type="match status" value="1"/>
</dbReference>
<dbReference type="InterPro" id="IPR000608">
    <property type="entry name" value="UBC"/>
</dbReference>
<evidence type="ECO:0008006" key="5">
    <source>
        <dbReference type="Google" id="ProtNLM"/>
    </source>
</evidence>
<dbReference type="EMBL" id="LR912223">
    <property type="protein sequence ID" value="CAD7254787.1"/>
    <property type="molecule type" value="Genomic_DNA"/>
</dbReference>
<dbReference type="OrthoDB" id="9973183at2759"/>
<keyword evidence="4" id="KW-1185">Reference proteome</keyword>
<feature type="domain" description="UBC core" evidence="1">
    <location>
        <begin position="146"/>
        <end position="267"/>
    </location>
</feature>
<dbReference type="SUPFAM" id="SSF81383">
    <property type="entry name" value="F-box domain"/>
    <property type="match status" value="1"/>
</dbReference>
<dbReference type="InterPro" id="IPR036047">
    <property type="entry name" value="F-box-like_dom_sf"/>
</dbReference>
<proteinExistence type="predicted"/>
<organism evidence="3">
    <name type="scientific">Darwinula stevensoni</name>
    <dbReference type="NCBI Taxonomy" id="69355"/>
    <lineage>
        <taxon>Eukaryota</taxon>
        <taxon>Metazoa</taxon>
        <taxon>Ecdysozoa</taxon>
        <taxon>Arthropoda</taxon>
        <taxon>Crustacea</taxon>
        <taxon>Oligostraca</taxon>
        <taxon>Ostracoda</taxon>
        <taxon>Podocopa</taxon>
        <taxon>Podocopida</taxon>
        <taxon>Darwinulocopina</taxon>
        <taxon>Darwinuloidea</taxon>
        <taxon>Darwinulidae</taxon>
        <taxon>Darwinula</taxon>
    </lineage>
</organism>
<dbReference type="InterPro" id="IPR001810">
    <property type="entry name" value="F-box_dom"/>
</dbReference>
<dbReference type="InterPro" id="IPR016135">
    <property type="entry name" value="UBQ-conjugating_enzyme/RWD"/>
</dbReference>
<evidence type="ECO:0000313" key="4">
    <source>
        <dbReference type="Proteomes" id="UP000677054"/>
    </source>
</evidence>
<dbReference type="Gene3D" id="1.20.1280.50">
    <property type="match status" value="1"/>
</dbReference>
<dbReference type="SMART" id="SM00212">
    <property type="entry name" value="UBCc"/>
    <property type="match status" value="1"/>
</dbReference>
<evidence type="ECO:0000313" key="3">
    <source>
        <dbReference type="EMBL" id="CAD7254787.1"/>
    </source>
</evidence>
<dbReference type="AlphaFoldDB" id="A0A7R9FTX2"/>